<sequence length="40" mass="4432">MGLAGQVRPNEALAPMGLSARPTESEHPETQINYHQEQRS</sequence>
<keyword evidence="3" id="KW-1185">Reference proteome</keyword>
<proteinExistence type="predicted"/>
<reference evidence="2" key="1">
    <citation type="submission" date="2023-07" db="EMBL/GenBank/DDBJ databases">
        <title>Fictibacillus sp. isolated from freshwater pond.</title>
        <authorList>
            <person name="Kirdat K."/>
            <person name="Bhat A."/>
            <person name="Mourya A."/>
            <person name="Yadav A."/>
        </authorList>
    </citation>
    <scope>NUCLEOTIDE SEQUENCE</scope>
    <source>
        <strain evidence="2">NE201</strain>
    </source>
</reference>
<dbReference type="EMBL" id="JAUHTR010000020">
    <property type="protein sequence ID" value="MDN4527253.1"/>
    <property type="molecule type" value="Genomic_DNA"/>
</dbReference>
<organism evidence="2 3">
    <name type="scientific">Fictibacillus fluitans</name>
    <dbReference type="NCBI Taxonomy" id="3058422"/>
    <lineage>
        <taxon>Bacteria</taxon>
        <taxon>Bacillati</taxon>
        <taxon>Bacillota</taxon>
        <taxon>Bacilli</taxon>
        <taxon>Bacillales</taxon>
        <taxon>Fictibacillaceae</taxon>
        <taxon>Fictibacillus</taxon>
    </lineage>
</organism>
<dbReference type="RefSeq" id="WP_301168246.1">
    <property type="nucleotide sequence ID" value="NZ_JAUHTR010000020.1"/>
</dbReference>
<comment type="caution">
    <text evidence="2">The sequence shown here is derived from an EMBL/GenBank/DDBJ whole genome shotgun (WGS) entry which is preliminary data.</text>
</comment>
<feature type="compositionally biased region" description="Polar residues" evidence="1">
    <location>
        <begin position="30"/>
        <end position="40"/>
    </location>
</feature>
<name>A0ABT8I2J7_9BACL</name>
<evidence type="ECO:0000313" key="3">
    <source>
        <dbReference type="Proteomes" id="UP001172721"/>
    </source>
</evidence>
<gene>
    <name evidence="2" type="ORF">QYB97_22480</name>
</gene>
<evidence type="ECO:0000256" key="1">
    <source>
        <dbReference type="SAM" id="MobiDB-lite"/>
    </source>
</evidence>
<protein>
    <submittedName>
        <fullName evidence="2">Uncharacterized protein</fullName>
    </submittedName>
</protein>
<feature type="region of interest" description="Disordered" evidence="1">
    <location>
        <begin position="1"/>
        <end position="40"/>
    </location>
</feature>
<evidence type="ECO:0000313" key="2">
    <source>
        <dbReference type="EMBL" id="MDN4527253.1"/>
    </source>
</evidence>
<dbReference type="Proteomes" id="UP001172721">
    <property type="component" value="Unassembled WGS sequence"/>
</dbReference>
<accession>A0ABT8I2J7</accession>